<proteinExistence type="predicted"/>
<dbReference type="GeneID" id="36843011"/>
<organism evidence="1">
    <name type="scientific">Pandoravirus neocaledonia</name>
    <dbReference type="NCBI Taxonomy" id="2107708"/>
    <lineage>
        <taxon>Viruses</taxon>
        <taxon>Pandoravirus</taxon>
    </lineage>
</organism>
<protein>
    <submittedName>
        <fullName evidence="1">Uncharacterized protein</fullName>
    </submittedName>
</protein>
<evidence type="ECO:0000313" key="1">
    <source>
        <dbReference type="EMBL" id="AVK76298.1"/>
    </source>
</evidence>
<dbReference type="Proteomes" id="UP000249287">
    <property type="component" value="Segment"/>
</dbReference>
<sequence>MDEFLAEQERFLPIKTFHTMRSTSFTEIMRAYPQSKGLCLSGKPENTTALREERFRLFGAQNLPHDAFDVLLPNEPPYDLQLTFLQEDVRCASDRRRRGINLDQDGFLANLVTEIKGAHASDRAVDHATATWSAGSLYHKNDGIWVFLAGDAEHKAHVVLHQASHNKLVLVRYFEQHRYGAYKTFIKKWESAFIRTHWKVMALEERRFYLKNFLLPVKA</sequence>
<dbReference type="KEGG" id="vg:36843011"/>
<gene>
    <name evidence="1" type="ORF">pneo_cds_691</name>
</gene>
<reference evidence="1" key="1">
    <citation type="journal article" date="2018" name="Nat. Commun.">
        <title>Diversity and evolution of the emerging Pandoraviridae family.</title>
        <authorList>
            <person name="Legendre M."/>
            <person name="Fabre E."/>
            <person name="Poirot O."/>
            <person name="Jeudy S."/>
            <person name="Lartigue A."/>
            <person name="Alempic J.M."/>
            <person name="Beucher L."/>
            <person name="Philippe N."/>
            <person name="Bertaux L."/>
            <person name="Christo-Foroux E."/>
            <person name="Labadie K."/>
            <person name="Coute Y."/>
            <person name="Abergel C."/>
            <person name="Claverie J.M."/>
        </authorList>
    </citation>
    <scope>NUCLEOTIDE SEQUENCE [LARGE SCALE GENOMIC DNA]</scope>
    <source>
        <strain evidence="1">Neocaledonia</strain>
    </source>
</reference>
<dbReference type="EMBL" id="MG011690">
    <property type="protein sequence ID" value="AVK76298.1"/>
    <property type="molecule type" value="Genomic_DNA"/>
</dbReference>
<dbReference type="RefSeq" id="YP_009482301.1">
    <property type="nucleotide sequence ID" value="NC_037666.1"/>
</dbReference>
<accession>A0A2U7UCV3</accession>
<name>A0A2U7UCV3_9VIRU</name>